<dbReference type="GO" id="GO:0101005">
    <property type="term" value="F:deubiquitinase activity"/>
    <property type="evidence" value="ECO:0007669"/>
    <property type="project" value="TreeGrafter"/>
</dbReference>
<protein>
    <submittedName>
        <fullName evidence="5">15052_t:CDS:1</fullName>
    </submittedName>
</protein>
<evidence type="ECO:0000313" key="6">
    <source>
        <dbReference type="Proteomes" id="UP000789342"/>
    </source>
</evidence>
<dbReference type="Pfam" id="PF05903">
    <property type="entry name" value="Peptidase_C97"/>
    <property type="match status" value="1"/>
</dbReference>
<dbReference type="AlphaFoldDB" id="A0A9N9BBG9"/>
<feature type="domain" description="PPPDE" evidence="4">
    <location>
        <begin position="19"/>
        <end position="165"/>
    </location>
</feature>
<evidence type="ECO:0000256" key="3">
    <source>
        <dbReference type="ARBA" id="ARBA00022801"/>
    </source>
</evidence>
<dbReference type="Proteomes" id="UP000789342">
    <property type="component" value="Unassembled WGS sequence"/>
</dbReference>
<dbReference type="InterPro" id="IPR042266">
    <property type="entry name" value="PPPDE_sf"/>
</dbReference>
<evidence type="ECO:0000259" key="4">
    <source>
        <dbReference type="PROSITE" id="PS51858"/>
    </source>
</evidence>
<dbReference type="SMART" id="SM01179">
    <property type="entry name" value="DUF862"/>
    <property type="match status" value="1"/>
</dbReference>
<comment type="caution">
    <text evidence="5">The sequence shown here is derived from an EMBL/GenBank/DDBJ whole genome shotgun (WGS) entry which is preliminary data.</text>
</comment>
<dbReference type="Gene3D" id="3.90.1720.30">
    <property type="entry name" value="PPPDE domains"/>
    <property type="match status" value="1"/>
</dbReference>
<dbReference type="GO" id="GO:0006508">
    <property type="term" value="P:proteolysis"/>
    <property type="evidence" value="ECO:0007669"/>
    <property type="project" value="UniProtKB-KW"/>
</dbReference>
<name>A0A9N9BBG9_9GLOM</name>
<dbReference type="GO" id="GO:0016579">
    <property type="term" value="P:protein deubiquitination"/>
    <property type="evidence" value="ECO:0007669"/>
    <property type="project" value="TreeGrafter"/>
</dbReference>
<proteinExistence type="inferred from homology"/>
<dbReference type="InterPro" id="IPR008580">
    <property type="entry name" value="PPPDE_dom"/>
</dbReference>
<sequence length="185" mass="20978">MTFRKEIPNEVSPSNEQKIPVYLNVYDMLPPGKLTDFGYMIGIGVFHSGVEVLDKGHEFDTSGVFLLRPKVGPPNVSFKESYLMGYTSKDKEEIKSIIDELSNEWSGNSYNLLTRNCNHFSSELCIRLVGKPAPSKTSSHFAWVDWVNRAARLGKFFPCVVPNDPEFEEDDKNVKSVVDTNHHFT</sequence>
<keyword evidence="2" id="KW-0645">Protease</keyword>
<keyword evidence="6" id="KW-1185">Reference proteome</keyword>
<reference evidence="5" key="1">
    <citation type="submission" date="2021-06" db="EMBL/GenBank/DDBJ databases">
        <authorList>
            <person name="Kallberg Y."/>
            <person name="Tangrot J."/>
            <person name="Rosling A."/>
        </authorList>
    </citation>
    <scope>NUCLEOTIDE SEQUENCE</scope>
    <source>
        <strain evidence="5">CL551</strain>
    </source>
</reference>
<gene>
    <name evidence="5" type="ORF">AMORRO_LOCUS5975</name>
</gene>
<dbReference type="EMBL" id="CAJVPV010003801">
    <property type="protein sequence ID" value="CAG8560099.1"/>
    <property type="molecule type" value="Genomic_DNA"/>
</dbReference>
<organism evidence="5 6">
    <name type="scientific">Acaulospora morrowiae</name>
    <dbReference type="NCBI Taxonomy" id="94023"/>
    <lineage>
        <taxon>Eukaryota</taxon>
        <taxon>Fungi</taxon>
        <taxon>Fungi incertae sedis</taxon>
        <taxon>Mucoromycota</taxon>
        <taxon>Glomeromycotina</taxon>
        <taxon>Glomeromycetes</taxon>
        <taxon>Diversisporales</taxon>
        <taxon>Acaulosporaceae</taxon>
        <taxon>Acaulospora</taxon>
    </lineage>
</organism>
<comment type="similarity">
    <text evidence="1">Belongs to the DeSI family.</text>
</comment>
<evidence type="ECO:0000256" key="2">
    <source>
        <dbReference type="ARBA" id="ARBA00022670"/>
    </source>
</evidence>
<accession>A0A9N9BBG9</accession>
<dbReference type="PANTHER" id="PTHR12378">
    <property type="entry name" value="DESUMOYLATING ISOPEPTIDASE"/>
    <property type="match status" value="1"/>
</dbReference>
<dbReference type="PROSITE" id="PS51858">
    <property type="entry name" value="PPPDE"/>
    <property type="match status" value="1"/>
</dbReference>
<dbReference type="OrthoDB" id="412286at2759"/>
<keyword evidence="3" id="KW-0378">Hydrolase</keyword>
<dbReference type="PANTHER" id="PTHR12378:SF80">
    <property type="entry name" value="IP06716P-RELATED"/>
    <property type="match status" value="1"/>
</dbReference>
<evidence type="ECO:0000313" key="5">
    <source>
        <dbReference type="EMBL" id="CAG8560099.1"/>
    </source>
</evidence>
<evidence type="ECO:0000256" key="1">
    <source>
        <dbReference type="ARBA" id="ARBA00008140"/>
    </source>
</evidence>